<evidence type="ECO:0000313" key="3">
    <source>
        <dbReference type="Proteomes" id="UP000316196"/>
    </source>
</evidence>
<comment type="caution">
    <text evidence="2">The sequence shown here is derived from an EMBL/GenBank/DDBJ whole genome shotgun (WGS) entry which is preliminary data.</text>
</comment>
<protein>
    <submittedName>
        <fullName evidence="2">Uncharacterized protein DUF3710</fullName>
    </submittedName>
</protein>
<sequence length="289" mass="31621">MIFGRKKKSAEKADEIEEALEQDVDLDADETGSDDVEDADPDDVDADDSESDEADAWREFDLSKDWRADGPFDIDEVDLVDDEANRLDLGSLIITPIPGSELRLQMSEPKKEIVSALMISGQSAMEISVFAAPRTPGMWADVRAELIEQTTSTGGVAECAEGPFGTELRRRMRVQLPDGKTGIQPSRMWVAEGPRWFLRGILFGPTSVSEEWDDDLVGPFFDAFSDLIVRRGEDPRPSGEVLALHVPDELKEQAAAQQLAAQQEAAKKDETKDDGPIGEGGVMGVARQG</sequence>
<dbReference type="EMBL" id="VFOR01000001">
    <property type="protein sequence ID" value="TQL62615.1"/>
    <property type="molecule type" value="Genomic_DNA"/>
</dbReference>
<proteinExistence type="predicted"/>
<organism evidence="2 3">
    <name type="scientific">Propioniferax innocua</name>
    <dbReference type="NCBI Taxonomy" id="1753"/>
    <lineage>
        <taxon>Bacteria</taxon>
        <taxon>Bacillati</taxon>
        <taxon>Actinomycetota</taxon>
        <taxon>Actinomycetes</taxon>
        <taxon>Propionibacteriales</taxon>
        <taxon>Propionibacteriaceae</taxon>
        <taxon>Propioniferax</taxon>
    </lineage>
</organism>
<dbReference type="InterPro" id="IPR022183">
    <property type="entry name" value="DUF3710"/>
</dbReference>
<dbReference type="Proteomes" id="UP000316196">
    <property type="component" value="Unassembled WGS sequence"/>
</dbReference>
<evidence type="ECO:0000256" key="1">
    <source>
        <dbReference type="SAM" id="MobiDB-lite"/>
    </source>
</evidence>
<feature type="region of interest" description="Disordered" evidence="1">
    <location>
        <begin position="1"/>
        <end position="60"/>
    </location>
</feature>
<accession>A0A542ZQI1</accession>
<feature type="compositionally biased region" description="Low complexity" evidence="1">
    <location>
        <begin position="254"/>
        <end position="264"/>
    </location>
</feature>
<dbReference type="Pfam" id="PF12502">
    <property type="entry name" value="DUF3710"/>
    <property type="match status" value="1"/>
</dbReference>
<dbReference type="OrthoDB" id="8480367at2"/>
<dbReference type="RefSeq" id="WP_142092433.1">
    <property type="nucleotide sequence ID" value="NZ_BAAAMD010000001.1"/>
</dbReference>
<gene>
    <name evidence="2" type="ORF">FB460_0399</name>
</gene>
<feature type="compositionally biased region" description="Acidic residues" evidence="1">
    <location>
        <begin position="14"/>
        <end position="54"/>
    </location>
</feature>
<name>A0A542ZQI1_9ACTN</name>
<evidence type="ECO:0000313" key="2">
    <source>
        <dbReference type="EMBL" id="TQL62615.1"/>
    </source>
</evidence>
<feature type="region of interest" description="Disordered" evidence="1">
    <location>
        <begin position="254"/>
        <end position="289"/>
    </location>
</feature>
<feature type="compositionally biased region" description="Basic and acidic residues" evidence="1">
    <location>
        <begin position="265"/>
        <end position="275"/>
    </location>
</feature>
<dbReference type="AlphaFoldDB" id="A0A542ZQI1"/>
<keyword evidence="3" id="KW-1185">Reference proteome</keyword>
<reference evidence="2 3" key="1">
    <citation type="submission" date="2019-06" db="EMBL/GenBank/DDBJ databases">
        <title>Sequencing the genomes of 1000 actinobacteria strains.</title>
        <authorList>
            <person name="Klenk H.-P."/>
        </authorList>
    </citation>
    <scope>NUCLEOTIDE SEQUENCE [LARGE SCALE GENOMIC DNA]</scope>
    <source>
        <strain evidence="2 3">DSM 8251</strain>
    </source>
</reference>